<dbReference type="Gene3D" id="3.90.850.10">
    <property type="entry name" value="Fumarylacetoacetase-like, C-terminal domain"/>
    <property type="match status" value="1"/>
</dbReference>
<proteinExistence type="predicted"/>
<dbReference type="PANTHER" id="PTHR30143:SF0">
    <property type="entry name" value="2-KETO-4-PENTENOATE HYDRATASE"/>
    <property type="match status" value="1"/>
</dbReference>
<evidence type="ECO:0000313" key="3">
    <source>
        <dbReference type="EMBL" id="GAA0608148.1"/>
    </source>
</evidence>
<dbReference type="Proteomes" id="UP001500957">
    <property type="component" value="Unassembled WGS sequence"/>
</dbReference>
<sequence>MTSASVTELEIIVRSVADDLDQAARLGIPTAPPISRHPELDLDAAYEIQQANIRRALARGDVRVGHKIGLTSLAMQQQLGVDSPDFGVLLGSMQVPNGGTAGQLLLQPRIEAEIAFLLGADLDKPNLSVDDVLAATSKVMPALEIIDSRVAGWKIGLIDTVSDNASSGAFVLGPPVDLSTDLRDVELVLTCDEGVGPTEVGRGRGSAALGHPAECVLWLARELAARGEVLRAGSVILSGALHASVPVGPGQVFAVTSSLGTVSVRFPGVEA</sequence>
<evidence type="ECO:0000313" key="4">
    <source>
        <dbReference type="Proteomes" id="UP001500957"/>
    </source>
</evidence>
<dbReference type="SUPFAM" id="SSF56529">
    <property type="entry name" value="FAH"/>
    <property type="match status" value="1"/>
</dbReference>
<evidence type="ECO:0000256" key="1">
    <source>
        <dbReference type="ARBA" id="ARBA00023239"/>
    </source>
</evidence>
<dbReference type="InterPro" id="IPR011234">
    <property type="entry name" value="Fumarylacetoacetase-like_C"/>
</dbReference>
<dbReference type="InterPro" id="IPR050772">
    <property type="entry name" value="Hydratase-Decarb/MhpD_sf"/>
</dbReference>
<feature type="domain" description="Fumarylacetoacetase-like C-terminal" evidence="2">
    <location>
        <begin position="107"/>
        <end position="263"/>
    </location>
</feature>
<comment type="caution">
    <text evidence="3">The sequence shown here is derived from an EMBL/GenBank/DDBJ whole genome shotgun (WGS) entry which is preliminary data.</text>
</comment>
<dbReference type="PANTHER" id="PTHR30143">
    <property type="entry name" value="ACID HYDRATASE"/>
    <property type="match status" value="1"/>
</dbReference>
<reference evidence="3 4" key="1">
    <citation type="journal article" date="2019" name="Int. J. Syst. Evol. Microbiol.">
        <title>The Global Catalogue of Microorganisms (GCM) 10K type strain sequencing project: providing services to taxonomists for standard genome sequencing and annotation.</title>
        <authorList>
            <consortium name="The Broad Institute Genomics Platform"/>
            <consortium name="The Broad Institute Genome Sequencing Center for Infectious Disease"/>
            <person name="Wu L."/>
            <person name="Ma J."/>
        </authorList>
    </citation>
    <scope>NUCLEOTIDE SEQUENCE [LARGE SCALE GENOMIC DNA]</scope>
    <source>
        <strain evidence="3 4">JCM 10671</strain>
    </source>
</reference>
<gene>
    <name evidence="3" type="ORF">GCM10009547_07620</name>
</gene>
<protein>
    <submittedName>
        <fullName evidence="3">2-keto-4-pentenoate hydratase</fullName>
    </submittedName>
</protein>
<accession>A0ABN1GBK6</accession>
<dbReference type="Pfam" id="PF01557">
    <property type="entry name" value="FAA_hydrolase"/>
    <property type="match status" value="1"/>
</dbReference>
<dbReference type="InterPro" id="IPR036663">
    <property type="entry name" value="Fumarylacetoacetase_C_sf"/>
</dbReference>
<dbReference type="EMBL" id="BAAAHE010000007">
    <property type="protein sequence ID" value="GAA0608148.1"/>
    <property type="molecule type" value="Genomic_DNA"/>
</dbReference>
<evidence type="ECO:0000259" key="2">
    <source>
        <dbReference type="Pfam" id="PF01557"/>
    </source>
</evidence>
<organism evidence="3 4">
    <name type="scientific">Sporichthya brevicatena</name>
    <dbReference type="NCBI Taxonomy" id="171442"/>
    <lineage>
        <taxon>Bacteria</taxon>
        <taxon>Bacillati</taxon>
        <taxon>Actinomycetota</taxon>
        <taxon>Actinomycetes</taxon>
        <taxon>Sporichthyales</taxon>
        <taxon>Sporichthyaceae</taxon>
        <taxon>Sporichthya</taxon>
    </lineage>
</organism>
<keyword evidence="4" id="KW-1185">Reference proteome</keyword>
<dbReference type="RefSeq" id="WP_344601772.1">
    <property type="nucleotide sequence ID" value="NZ_BAAAHE010000007.1"/>
</dbReference>
<keyword evidence="1" id="KW-0456">Lyase</keyword>
<name>A0ABN1GBK6_9ACTN</name>